<gene>
    <name evidence="4" type="ORF">F7Q99_16625</name>
</gene>
<dbReference type="Gene3D" id="3.10.105.10">
    <property type="entry name" value="Dipeptide-binding Protein, Domain 3"/>
    <property type="match status" value="1"/>
</dbReference>
<dbReference type="InterPro" id="IPR030678">
    <property type="entry name" value="Peptide/Ni-bd"/>
</dbReference>
<dbReference type="GO" id="GO:0015833">
    <property type="term" value="P:peptide transport"/>
    <property type="evidence" value="ECO:0007669"/>
    <property type="project" value="TreeGrafter"/>
</dbReference>
<dbReference type="Gene3D" id="3.40.190.10">
    <property type="entry name" value="Periplasmic binding protein-like II"/>
    <property type="match status" value="1"/>
</dbReference>
<evidence type="ECO:0000256" key="2">
    <source>
        <dbReference type="SAM" id="SignalP"/>
    </source>
</evidence>
<dbReference type="GO" id="GO:0042597">
    <property type="term" value="C:periplasmic space"/>
    <property type="evidence" value="ECO:0007669"/>
    <property type="project" value="UniProtKB-ARBA"/>
</dbReference>
<dbReference type="CDD" id="cd00995">
    <property type="entry name" value="PBP2_NikA_DppA_OppA_like"/>
    <property type="match status" value="1"/>
</dbReference>
<feature type="chain" id="PRO_5038581789" evidence="2">
    <location>
        <begin position="27"/>
        <end position="547"/>
    </location>
</feature>
<keyword evidence="5" id="KW-1185">Reference proteome</keyword>
<organism evidence="4 5">
    <name type="scientific">Streptomyces kaniharaensis</name>
    <dbReference type="NCBI Taxonomy" id="212423"/>
    <lineage>
        <taxon>Bacteria</taxon>
        <taxon>Bacillati</taxon>
        <taxon>Actinomycetota</taxon>
        <taxon>Actinomycetes</taxon>
        <taxon>Kitasatosporales</taxon>
        <taxon>Streptomycetaceae</taxon>
        <taxon>Streptomyces</taxon>
    </lineage>
</organism>
<keyword evidence="2" id="KW-0732">Signal</keyword>
<dbReference type="PIRSF" id="PIRSF002741">
    <property type="entry name" value="MppA"/>
    <property type="match status" value="1"/>
</dbReference>
<feature type="domain" description="Solute-binding protein family 5" evidence="3">
    <location>
        <begin position="92"/>
        <end position="462"/>
    </location>
</feature>
<reference evidence="4 5" key="1">
    <citation type="submission" date="2019-09" db="EMBL/GenBank/DDBJ databases">
        <title>Genome Sequences of Streptomyces kaniharaensis ATCC 21070.</title>
        <authorList>
            <person name="Zhu W."/>
            <person name="De Crecy-Lagard V."/>
            <person name="Richards N.G."/>
        </authorList>
    </citation>
    <scope>NUCLEOTIDE SEQUENCE [LARGE SCALE GENOMIC DNA]</scope>
    <source>
        <strain evidence="4 5">SF-557</strain>
    </source>
</reference>
<proteinExistence type="predicted"/>
<dbReference type="InterPro" id="IPR000914">
    <property type="entry name" value="SBP_5_dom"/>
</dbReference>
<dbReference type="PROSITE" id="PS51257">
    <property type="entry name" value="PROKAR_LIPOPROTEIN"/>
    <property type="match status" value="1"/>
</dbReference>
<dbReference type="OrthoDB" id="9046151at2"/>
<dbReference type="EMBL" id="WBOF01000001">
    <property type="protein sequence ID" value="MQS13851.1"/>
    <property type="molecule type" value="Genomic_DNA"/>
</dbReference>
<evidence type="ECO:0000256" key="1">
    <source>
        <dbReference type="SAM" id="MobiDB-lite"/>
    </source>
</evidence>
<name>A0A6N7KQY1_9ACTN</name>
<sequence>MRLTKTMRLTATAACAALAISACSTGGDGKKASDQASGGSGKTGGSISIESGEPQNGLVPQNTAESEGSQVEYALFAGLVDYDPKTSAPRLSVAESIETPDSKVWTIKLKDGYTFHNGEKVTAQSFVDAWNWGADQTNAAQALPFFDKIEGSEELAPGKDKTPTAKQLKGLKVVDDKTFTVTLKDPFSQFKTMLGYNAFYPLPKAFFNDPKAFGDNPIGNGPFQMDGPWQHNSQIKVKRYDKFPGKKAKLDSVTFKIYDKLETSYNDLRADNIQITNKLPISAMSTVSQEFGDRYIYKPESGVGYIGFPIATNPAFAKPELRKAISMAIDREAITKTIFSGTRKPADDFISPIIPGYRQGALGEAAKYNPAKAKELYAQSGGLPGNKLEIGYNADGGHKEWIEAVGNQLKNNLGLDVTFKPFEKFGKILDALGKKEYSGAFRMAWQMDYPSIEDYLRPIFSKIAIENGSNYGGYVNEDFESLLAKADSAKTEEEGLKLYQQADDVLIKDLPYIPVYTYMTSGAYTKGVKNVVIDSQNRIDLAGVELA</sequence>
<feature type="signal peptide" evidence="2">
    <location>
        <begin position="1"/>
        <end position="26"/>
    </location>
</feature>
<feature type="region of interest" description="Disordered" evidence="1">
    <location>
        <begin position="25"/>
        <end position="64"/>
    </location>
</feature>
<dbReference type="GO" id="GO:0043190">
    <property type="term" value="C:ATP-binding cassette (ABC) transporter complex"/>
    <property type="evidence" value="ECO:0007669"/>
    <property type="project" value="InterPro"/>
</dbReference>
<comment type="caution">
    <text evidence="4">The sequence shown here is derived from an EMBL/GenBank/DDBJ whole genome shotgun (WGS) entry which is preliminary data.</text>
</comment>
<dbReference type="Gene3D" id="3.90.76.10">
    <property type="entry name" value="Dipeptide-binding Protein, Domain 1"/>
    <property type="match status" value="1"/>
</dbReference>
<evidence type="ECO:0000259" key="3">
    <source>
        <dbReference type="Pfam" id="PF00496"/>
    </source>
</evidence>
<protein>
    <submittedName>
        <fullName evidence="4">ABC transporter substrate-binding protein</fullName>
    </submittedName>
</protein>
<dbReference type="PANTHER" id="PTHR30290">
    <property type="entry name" value="PERIPLASMIC BINDING COMPONENT OF ABC TRANSPORTER"/>
    <property type="match status" value="1"/>
</dbReference>
<dbReference type="PANTHER" id="PTHR30290:SF83">
    <property type="entry name" value="ABC TRANSPORTER SUBSTRATE-BINDING PROTEIN"/>
    <property type="match status" value="1"/>
</dbReference>
<dbReference type="Pfam" id="PF00496">
    <property type="entry name" value="SBP_bac_5"/>
    <property type="match status" value="1"/>
</dbReference>
<accession>A0A6N7KQY1</accession>
<dbReference type="RefSeq" id="WP_153462376.1">
    <property type="nucleotide sequence ID" value="NZ_WBOF01000001.1"/>
</dbReference>
<evidence type="ECO:0000313" key="5">
    <source>
        <dbReference type="Proteomes" id="UP000450000"/>
    </source>
</evidence>
<evidence type="ECO:0000313" key="4">
    <source>
        <dbReference type="EMBL" id="MQS13851.1"/>
    </source>
</evidence>
<dbReference type="SUPFAM" id="SSF53850">
    <property type="entry name" value="Periplasmic binding protein-like II"/>
    <property type="match status" value="1"/>
</dbReference>
<dbReference type="GO" id="GO:1904680">
    <property type="term" value="F:peptide transmembrane transporter activity"/>
    <property type="evidence" value="ECO:0007669"/>
    <property type="project" value="TreeGrafter"/>
</dbReference>
<dbReference type="AlphaFoldDB" id="A0A6N7KQY1"/>
<dbReference type="Proteomes" id="UP000450000">
    <property type="component" value="Unassembled WGS sequence"/>
</dbReference>
<dbReference type="InterPro" id="IPR039424">
    <property type="entry name" value="SBP_5"/>
</dbReference>